<dbReference type="GO" id="GO:0004497">
    <property type="term" value="F:monooxygenase activity"/>
    <property type="evidence" value="ECO:0007669"/>
    <property type="project" value="UniProtKB-KW"/>
</dbReference>
<dbReference type="Gene3D" id="3.20.20.30">
    <property type="entry name" value="Luciferase-like domain"/>
    <property type="match status" value="1"/>
</dbReference>
<dbReference type="PANTHER" id="PTHR30137:SF8">
    <property type="entry name" value="BLR5498 PROTEIN"/>
    <property type="match status" value="1"/>
</dbReference>
<dbReference type="PANTHER" id="PTHR30137">
    <property type="entry name" value="LUCIFERASE-LIKE MONOOXYGENASE"/>
    <property type="match status" value="1"/>
</dbReference>
<evidence type="ECO:0000259" key="3">
    <source>
        <dbReference type="Pfam" id="PF00296"/>
    </source>
</evidence>
<dbReference type="RefSeq" id="WP_073372214.1">
    <property type="nucleotide sequence ID" value="NZ_CP017813.1"/>
</dbReference>
<gene>
    <name evidence="4" type="ORF">BLA55_00720</name>
</gene>
<sequence length="349" mass="39290">MKKIELGITTFGETTKLEKTNSSISHSQRIKNIIKEMELADKVGLDVYGIGEHHRDDFAVSVPEILLAAGAVNTKNIRLTSAVSVLSSSDPIRLYQNFSTIDAISDGRAEIMVGRGSFTESFPLFGYDLKQYDQLFEEKLDMLLQINENEKLIWSGELTHSVLNKGVYPRSVQPQLPIWVATGGNPTSVVNIAKRGLPIVFATIGGDPLKFKVLVDIYKKAWKNFEKDDSKMKVAAHSWGWIEDDKESAINNYFWPTKKLVDSIAKTREHWSELTRERYESEVSETGAIFVGDPQSVAQKIIRIVEGLDLDRFMLHIPVGSMPHEDTLRAIELFGTQVAPIVRAYFEDK</sequence>
<evidence type="ECO:0000256" key="2">
    <source>
        <dbReference type="ARBA" id="ARBA00023033"/>
    </source>
</evidence>
<dbReference type="InterPro" id="IPR011251">
    <property type="entry name" value="Luciferase-like_dom"/>
</dbReference>
<keyword evidence="1" id="KW-0560">Oxidoreductase</keyword>
<dbReference type="STRING" id="48003.BLA55_00720"/>
<keyword evidence="5" id="KW-1185">Reference proteome</keyword>
<dbReference type="InterPro" id="IPR050766">
    <property type="entry name" value="Bact_Lucif_Oxidored"/>
</dbReference>
<dbReference type="OrthoDB" id="9776438at2"/>
<organism evidence="4 5">
    <name type="scientific">Mycoplasmopsis pullorum</name>
    <dbReference type="NCBI Taxonomy" id="48003"/>
    <lineage>
        <taxon>Bacteria</taxon>
        <taxon>Bacillati</taxon>
        <taxon>Mycoplasmatota</taxon>
        <taxon>Mycoplasmoidales</taxon>
        <taxon>Metamycoplasmataceae</taxon>
        <taxon>Mycoplasmopsis</taxon>
    </lineage>
</organism>
<dbReference type="InterPro" id="IPR036661">
    <property type="entry name" value="Luciferase-like_sf"/>
</dbReference>
<name>A0A1L4FRH4_9BACT</name>
<dbReference type="Proteomes" id="UP000184322">
    <property type="component" value="Chromosome"/>
</dbReference>
<evidence type="ECO:0000313" key="4">
    <source>
        <dbReference type="EMBL" id="APJ38210.1"/>
    </source>
</evidence>
<dbReference type="KEGG" id="mpul:BLA55_00720"/>
<dbReference type="SUPFAM" id="SSF51679">
    <property type="entry name" value="Bacterial luciferase-like"/>
    <property type="match status" value="1"/>
</dbReference>
<evidence type="ECO:0000256" key="1">
    <source>
        <dbReference type="ARBA" id="ARBA00023002"/>
    </source>
</evidence>
<dbReference type="NCBIfam" id="TIGR03858">
    <property type="entry name" value="LLM_2I7G"/>
    <property type="match status" value="1"/>
</dbReference>
<reference evidence="5" key="1">
    <citation type="submission" date="2016-10" db="EMBL/GenBank/DDBJ databases">
        <authorList>
            <person name="Beylefeld A."/>
            <person name="Abolnik C."/>
        </authorList>
    </citation>
    <scope>NUCLEOTIDE SEQUENCE [LARGE SCALE GENOMIC DNA]</scope>
    <source>
        <strain evidence="5">B359_6</strain>
    </source>
</reference>
<dbReference type="Pfam" id="PF00296">
    <property type="entry name" value="Bac_luciferase"/>
    <property type="match status" value="1"/>
</dbReference>
<dbReference type="GO" id="GO:0016705">
    <property type="term" value="F:oxidoreductase activity, acting on paired donors, with incorporation or reduction of molecular oxygen"/>
    <property type="evidence" value="ECO:0007669"/>
    <property type="project" value="InterPro"/>
</dbReference>
<dbReference type="EMBL" id="CP017813">
    <property type="protein sequence ID" value="APJ38210.1"/>
    <property type="molecule type" value="Genomic_DNA"/>
</dbReference>
<evidence type="ECO:0000313" key="5">
    <source>
        <dbReference type="Proteomes" id="UP000184322"/>
    </source>
</evidence>
<protein>
    <submittedName>
        <fullName evidence="4">Luciferase</fullName>
    </submittedName>
</protein>
<proteinExistence type="predicted"/>
<dbReference type="AlphaFoldDB" id="A0A1L4FRH4"/>
<dbReference type="InterPro" id="IPR022290">
    <property type="entry name" value="LLM_Atu2307-like"/>
</dbReference>
<dbReference type="GO" id="GO:0005829">
    <property type="term" value="C:cytosol"/>
    <property type="evidence" value="ECO:0007669"/>
    <property type="project" value="TreeGrafter"/>
</dbReference>
<keyword evidence="2" id="KW-0503">Monooxygenase</keyword>
<feature type="domain" description="Luciferase-like" evidence="3">
    <location>
        <begin position="24"/>
        <end position="306"/>
    </location>
</feature>
<accession>A0A1L4FRH4</accession>